<name>W4L9L3_9BACT</name>
<comment type="caution">
    <text evidence="3">The sequence shown here is derived from an EMBL/GenBank/DDBJ whole genome shotgun (WGS) entry which is preliminary data.</text>
</comment>
<organism evidence="3 4">
    <name type="scientific">Candidatus Entotheonella gemina</name>
    <dbReference type="NCBI Taxonomy" id="1429439"/>
    <lineage>
        <taxon>Bacteria</taxon>
        <taxon>Pseudomonadati</taxon>
        <taxon>Nitrospinota/Tectimicrobiota group</taxon>
        <taxon>Candidatus Tectimicrobiota</taxon>
        <taxon>Candidatus Entotheonellia</taxon>
        <taxon>Candidatus Entotheonellales</taxon>
        <taxon>Candidatus Entotheonellaceae</taxon>
        <taxon>Candidatus Entotheonella</taxon>
    </lineage>
</organism>
<dbReference type="PANTHER" id="PTHR35176">
    <property type="entry name" value="HEME OXYGENASE HI_0854-RELATED"/>
    <property type="match status" value="1"/>
</dbReference>
<feature type="domain" description="Pyridoxamine 5'-phosphate oxidase N-terminal" evidence="2">
    <location>
        <begin position="13"/>
        <end position="138"/>
    </location>
</feature>
<keyword evidence="4" id="KW-1185">Reference proteome</keyword>
<sequence length="144" mass="16140">MLQGGGRILDIAEAQKFLSENECAVLATRRRDGGIQMSPITVGVDAEGHAVISSRETAYKVRNLKRDPWAALCVFVDDFVGPWVQVEGTAEILSLPEAMEPLIEYYRGVAGEHPNWDEYRQAMERDQRVLIRLTIERAGPDRKG</sequence>
<accession>W4L9L3</accession>
<gene>
    <name evidence="3" type="ORF">ETSY2_49535</name>
</gene>
<dbReference type="GO" id="GO:0070967">
    <property type="term" value="F:coenzyme F420 binding"/>
    <property type="evidence" value="ECO:0007669"/>
    <property type="project" value="TreeGrafter"/>
</dbReference>
<evidence type="ECO:0000313" key="4">
    <source>
        <dbReference type="Proteomes" id="UP000019140"/>
    </source>
</evidence>
<dbReference type="HOGENOM" id="CLU_123922_0_0_7"/>
<dbReference type="InterPro" id="IPR011576">
    <property type="entry name" value="Pyridox_Oxase_N"/>
</dbReference>
<reference evidence="3 4" key="1">
    <citation type="journal article" date="2014" name="Nature">
        <title>An environmental bacterial taxon with a large and distinct metabolic repertoire.</title>
        <authorList>
            <person name="Wilson M.C."/>
            <person name="Mori T."/>
            <person name="Ruckert C."/>
            <person name="Uria A.R."/>
            <person name="Helf M.J."/>
            <person name="Takada K."/>
            <person name="Gernert C."/>
            <person name="Steffens U.A."/>
            <person name="Heycke N."/>
            <person name="Schmitt S."/>
            <person name="Rinke C."/>
            <person name="Helfrich E.J."/>
            <person name="Brachmann A.O."/>
            <person name="Gurgui C."/>
            <person name="Wakimoto T."/>
            <person name="Kracht M."/>
            <person name="Crusemann M."/>
            <person name="Hentschel U."/>
            <person name="Abe I."/>
            <person name="Matsunaga S."/>
            <person name="Kalinowski J."/>
            <person name="Takeyama H."/>
            <person name="Piel J."/>
        </authorList>
    </citation>
    <scope>NUCLEOTIDE SEQUENCE [LARGE SCALE GENOMIC DNA]</scope>
    <source>
        <strain evidence="4">TSY2</strain>
    </source>
</reference>
<evidence type="ECO:0000256" key="1">
    <source>
        <dbReference type="ARBA" id="ARBA00023002"/>
    </source>
</evidence>
<protein>
    <submittedName>
        <fullName evidence="3">Pyridoxamine 5'-phosphate oxidase</fullName>
    </submittedName>
</protein>
<dbReference type="InterPro" id="IPR052019">
    <property type="entry name" value="F420H2_bilvrd_red/Heme_oxyg"/>
</dbReference>
<evidence type="ECO:0000259" key="2">
    <source>
        <dbReference type="Pfam" id="PF01243"/>
    </source>
</evidence>
<dbReference type="AlphaFoldDB" id="W4L9L3"/>
<proteinExistence type="predicted"/>
<evidence type="ECO:0000313" key="3">
    <source>
        <dbReference type="EMBL" id="ETW94604.1"/>
    </source>
</evidence>
<dbReference type="PANTHER" id="PTHR35176:SF2">
    <property type="entry name" value="F420H(2)-DEPENDENT REDUCTASE RV1155"/>
    <property type="match status" value="1"/>
</dbReference>
<dbReference type="SUPFAM" id="SSF50475">
    <property type="entry name" value="FMN-binding split barrel"/>
    <property type="match status" value="1"/>
</dbReference>
<dbReference type="Gene3D" id="2.30.110.10">
    <property type="entry name" value="Electron Transport, Fmn-binding Protein, Chain A"/>
    <property type="match status" value="1"/>
</dbReference>
<dbReference type="Proteomes" id="UP000019140">
    <property type="component" value="Unassembled WGS sequence"/>
</dbReference>
<dbReference type="EMBL" id="AZHX01002443">
    <property type="protein sequence ID" value="ETW94604.1"/>
    <property type="molecule type" value="Genomic_DNA"/>
</dbReference>
<dbReference type="GO" id="GO:0016627">
    <property type="term" value="F:oxidoreductase activity, acting on the CH-CH group of donors"/>
    <property type="evidence" value="ECO:0007669"/>
    <property type="project" value="TreeGrafter"/>
</dbReference>
<dbReference type="GO" id="GO:0005829">
    <property type="term" value="C:cytosol"/>
    <property type="evidence" value="ECO:0007669"/>
    <property type="project" value="TreeGrafter"/>
</dbReference>
<dbReference type="PATRIC" id="fig|1429439.4.peg.8169"/>
<keyword evidence="1" id="KW-0560">Oxidoreductase</keyword>
<dbReference type="InterPro" id="IPR019920">
    <property type="entry name" value="F420-binding_dom_put"/>
</dbReference>
<dbReference type="NCBIfam" id="TIGR03618">
    <property type="entry name" value="Rv1155_F420"/>
    <property type="match status" value="1"/>
</dbReference>
<dbReference type="InterPro" id="IPR012349">
    <property type="entry name" value="Split_barrel_FMN-bd"/>
</dbReference>
<dbReference type="Pfam" id="PF01243">
    <property type="entry name" value="PNPOx_N"/>
    <property type="match status" value="1"/>
</dbReference>